<dbReference type="EMBL" id="BARS01032396">
    <property type="protein sequence ID" value="GAG27727.1"/>
    <property type="molecule type" value="Genomic_DNA"/>
</dbReference>
<organism evidence="1">
    <name type="scientific">marine sediment metagenome</name>
    <dbReference type="NCBI Taxonomy" id="412755"/>
    <lineage>
        <taxon>unclassified sequences</taxon>
        <taxon>metagenomes</taxon>
        <taxon>ecological metagenomes</taxon>
    </lineage>
</organism>
<dbReference type="AlphaFoldDB" id="X0WWZ0"/>
<gene>
    <name evidence="1" type="ORF">S01H1_50283</name>
</gene>
<name>X0WWZ0_9ZZZZ</name>
<protein>
    <submittedName>
        <fullName evidence="1">Uncharacterized protein</fullName>
    </submittedName>
</protein>
<accession>X0WWZ0</accession>
<feature type="non-terminal residue" evidence="1">
    <location>
        <position position="1"/>
    </location>
</feature>
<comment type="caution">
    <text evidence="1">The sequence shown here is derived from an EMBL/GenBank/DDBJ whole genome shotgun (WGS) entry which is preliminary data.</text>
</comment>
<proteinExistence type="predicted"/>
<evidence type="ECO:0000313" key="1">
    <source>
        <dbReference type="EMBL" id="GAG27727.1"/>
    </source>
</evidence>
<reference evidence="1" key="1">
    <citation type="journal article" date="2014" name="Front. Microbiol.">
        <title>High frequency of phylogenetically diverse reductive dehalogenase-homologous genes in deep subseafloor sedimentary metagenomes.</title>
        <authorList>
            <person name="Kawai M."/>
            <person name="Futagami T."/>
            <person name="Toyoda A."/>
            <person name="Takaki Y."/>
            <person name="Nishi S."/>
            <person name="Hori S."/>
            <person name="Arai W."/>
            <person name="Tsubouchi T."/>
            <person name="Morono Y."/>
            <person name="Uchiyama I."/>
            <person name="Ito T."/>
            <person name="Fujiyama A."/>
            <person name="Inagaki F."/>
            <person name="Takami H."/>
        </authorList>
    </citation>
    <scope>NUCLEOTIDE SEQUENCE</scope>
    <source>
        <strain evidence="1">Expedition CK06-06</strain>
    </source>
</reference>
<sequence length="93" mass="10636">DLLTKAHDLKVPFSIKTEMLQLDVEKKYALFKAEVIVKADGVQERIFQGHGDATAENVTGEYIKPHFIRMAETRAIVRALRWYTNNGCAEEEK</sequence>